<name>A0ABY9HNX8_9ACTN</name>
<proteinExistence type="predicted"/>
<gene>
    <name evidence="2" type="ORF">P8A18_22705</name>
</gene>
<dbReference type="RefSeq" id="WP_306057107.1">
    <property type="nucleotide sequence ID" value="NZ_CP120997.1"/>
</dbReference>
<protein>
    <submittedName>
        <fullName evidence="2">Uncharacterized protein</fullName>
    </submittedName>
</protein>
<evidence type="ECO:0000313" key="3">
    <source>
        <dbReference type="Proteomes" id="UP001239522"/>
    </source>
</evidence>
<accession>A0ABY9HNX8</accession>
<evidence type="ECO:0000313" key="2">
    <source>
        <dbReference type="EMBL" id="WLQ36064.1"/>
    </source>
</evidence>
<dbReference type="Proteomes" id="UP001239522">
    <property type="component" value="Chromosome"/>
</dbReference>
<evidence type="ECO:0000256" key="1">
    <source>
        <dbReference type="SAM" id="MobiDB-lite"/>
    </source>
</evidence>
<dbReference type="EMBL" id="CP120997">
    <property type="protein sequence ID" value="WLQ36064.1"/>
    <property type="molecule type" value="Genomic_DNA"/>
</dbReference>
<feature type="region of interest" description="Disordered" evidence="1">
    <location>
        <begin position="16"/>
        <end position="46"/>
    </location>
</feature>
<keyword evidence="3" id="KW-1185">Reference proteome</keyword>
<organism evidence="2 3">
    <name type="scientific">Streptomyces castrisilvae</name>
    <dbReference type="NCBI Taxonomy" id="3033811"/>
    <lineage>
        <taxon>Bacteria</taxon>
        <taxon>Bacillati</taxon>
        <taxon>Actinomycetota</taxon>
        <taxon>Actinomycetes</taxon>
        <taxon>Kitasatosporales</taxon>
        <taxon>Streptomycetaceae</taxon>
        <taxon>Streptomyces</taxon>
    </lineage>
</organism>
<reference evidence="2 3" key="1">
    <citation type="submission" date="2023-03" db="EMBL/GenBank/DDBJ databases">
        <title>Isolation and description of six Streptomyces strains from soil environments, able to metabolize different microbial glucans.</title>
        <authorList>
            <person name="Widen T."/>
            <person name="Larsbrink J."/>
        </authorList>
    </citation>
    <scope>NUCLEOTIDE SEQUENCE [LARGE SCALE GENOMIC DNA]</scope>
    <source>
        <strain evidence="2 3">Mut1</strain>
    </source>
</reference>
<sequence>MTVRDVLPAGIHTAVRPRRTAPAARLTTPPLPESARIGRVDPRPVPARPSLAPFTAAVPGALLTILTLTDRAPRGRT</sequence>